<keyword evidence="3" id="KW-1185">Reference proteome</keyword>
<comment type="caution">
    <text evidence="2">The sequence shown here is derived from an EMBL/GenBank/DDBJ whole genome shotgun (WGS) entry which is preliminary data.</text>
</comment>
<dbReference type="PANTHER" id="PTHR45749">
    <property type="match status" value="1"/>
</dbReference>
<dbReference type="Proteomes" id="UP001497623">
    <property type="component" value="Unassembled WGS sequence"/>
</dbReference>
<feature type="domain" description="DUF4371" evidence="1">
    <location>
        <begin position="4"/>
        <end position="86"/>
    </location>
</feature>
<organism evidence="2 3">
    <name type="scientific">Meganyctiphanes norvegica</name>
    <name type="common">Northern krill</name>
    <name type="synonym">Thysanopoda norvegica</name>
    <dbReference type="NCBI Taxonomy" id="48144"/>
    <lineage>
        <taxon>Eukaryota</taxon>
        <taxon>Metazoa</taxon>
        <taxon>Ecdysozoa</taxon>
        <taxon>Arthropoda</taxon>
        <taxon>Crustacea</taxon>
        <taxon>Multicrustacea</taxon>
        <taxon>Malacostraca</taxon>
        <taxon>Eumalacostraca</taxon>
        <taxon>Eucarida</taxon>
        <taxon>Euphausiacea</taxon>
        <taxon>Euphausiidae</taxon>
        <taxon>Meganyctiphanes</taxon>
    </lineage>
</organism>
<evidence type="ECO:0000313" key="2">
    <source>
        <dbReference type="EMBL" id="CAL4153351.1"/>
    </source>
</evidence>
<accession>A0AAV2RZ04</accession>
<sequence length="110" mass="12099">MAGIYSIQMDSTQDVSAHDQCAIVVRYVILGKVKERLVRLVRVDNSSGRSLHTLLSESLSDSGISLKNCVSDSFDGASNMSGIYSGVQALMKEERPSHIHTWCYAHVLNL</sequence>
<name>A0AAV2RZ04_MEGNR</name>
<dbReference type="Pfam" id="PF14291">
    <property type="entry name" value="DUF4371"/>
    <property type="match status" value="1"/>
</dbReference>
<evidence type="ECO:0000259" key="1">
    <source>
        <dbReference type="Pfam" id="PF14291"/>
    </source>
</evidence>
<reference evidence="2 3" key="1">
    <citation type="submission" date="2024-05" db="EMBL/GenBank/DDBJ databases">
        <authorList>
            <person name="Wallberg A."/>
        </authorList>
    </citation>
    <scope>NUCLEOTIDE SEQUENCE [LARGE SCALE GENOMIC DNA]</scope>
</reference>
<dbReference type="EMBL" id="CAXKWB010039589">
    <property type="protein sequence ID" value="CAL4153351.1"/>
    <property type="molecule type" value="Genomic_DNA"/>
</dbReference>
<feature type="non-terminal residue" evidence="2">
    <location>
        <position position="110"/>
    </location>
</feature>
<dbReference type="PANTHER" id="PTHR45749:SF21">
    <property type="entry name" value="DUF4371 DOMAIN-CONTAINING PROTEIN"/>
    <property type="match status" value="1"/>
</dbReference>
<evidence type="ECO:0000313" key="3">
    <source>
        <dbReference type="Proteomes" id="UP001497623"/>
    </source>
</evidence>
<protein>
    <recommendedName>
        <fullName evidence="1">DUF4371 domain-containing protein</fullName>
    </recommendedName>
</protein>
<dbReference type="AlphaFoldDB" id="A0AAV2RZ04"/>
<gene>
    <name evidence="2" type="ORF">MNOR_LOCUS31161</name>
</gene>
<dbReference type="InterPro" id="IPR025398">
    <property type="entry name" value="DUF4371"/>
</dbReference>
<proteinExistence type="predicted"/>